<gene>
    <name evidence="1" type="ORF">ZHD862_LOCUS38274</name>
</gene>
<evidence type="ECO:0000313" key="2">
    <source>
        <dbReference type="Proteomes" id="UP000663864"/>
    </source>
</evidence>
<comment type="caution">
    <text evidence="1">The sequence shown here is derived from an EMBL/GenBank/DDBJ whole genome shotgun (WGS) entry which is preliminary data.</text>
</comment>
<evidence type="ECO:0000313" key="1">
    <source>
        <dbReference type="EMBL" id="CAF1518683.1"/>
    </source>
</evidence>
<feature type="non-terminal residue" evidence="1">
    <location>
        <position position="80"/>
    </location>
</feature>
<reference evidence="1" key="1">
    <citation type="submission" date="2021-02" db="EMBL/GenBank/DDBJ databases">
        <authorList>
            <person name="Nowell W R."/>
        </authorList>
    </citation>
    <scope>NUCLEOTIDE SEQUENCE</scope>
</reference>
<dbReference type="AlphaFoldDB" id="A0A815UNY4"/>
<organism evidence="1 2">
    <name type="scientific">Rotaria sordida</name>
    <dbReference type="NCBI Taxonomy" id="392033"/>
    <lineage>
        <taxon>Eukaryota</taxon>
        <taxon>Metazoa</taxon>
        <taxon>Spiralia</taxon>
        <taxon>Gnathifera</taxon>
        <taxon>Rotifera</taxon>
        <taxon>Eurotatoria</taxon>
        <taxon>Bdelloidea</taxon>
        <taxon>Philodinida</taxon>
        <taxon>Philodinidae</taxon>
        <taxon>Rotaria</taxon>
    </lineage>
</organism>
<sequence length="80" mass="9303">MPRNKISDDIEGVVKYLLTKKYSYSVIKKELSEMNLNVSRSTISRIANKIGKQRQLDLLNNQKPKFNRRRHVVIVKSVSS</sequence>
<name>A0A815UNY4_9BILA</name>
<protein>
    <recommendedName>
        <fullName evidence="3">Transposase</fullName>
    </recommendedName>
</protein>
<proteinExistence type="predicted"/>
<dbReference type="EMBL" id="CAJNOT010008506">
    <property type="protein sequence ID" value="CAF1518683.1"/>
    <property type="molecule type" value="Genomic_DNA"/>
</dbReference>
<dbReference type="Proteomes" id="UP000663864">
    <property type="component" value="Unassembled WGS sequence"/>
</dbReference>
<evidence type="ECO:0008006" key="3">
    <source>
        <dbReference type="Google" id="ProtNLM"/>
    </source>
</evidence>
<accession>A0A815UNY4</accession>